<dbReference type="Proteomes" id="UP000656813">
    <property type="component" value="Unassembled WGS sequence"/>
</dbReference>
<accession>A0A8J2ZUL1</accession>
<proteinExistence type="predicted"/>
<evidence type="ECO:0000313" key="1">
    <source>
        <dbReference type="EMBL" id="GGH78574.1"/>
    </source>
</evidence>
<gene>
    <name evidence="1" type="ORF">GCM10007096_12220</name>
</gene>
<reference evidence="1" key="2">
    <citation type="submission" date="2020-09" db="EMBL/GenBank/DDBJ databases">
        <authorList>
            <person name="Sun Q."/>
            <person name="Zhou Y."/>
        </authorList>
    </citation>
    <scope>NUCLEOTIDE SEQUENCE</scope>
    <source>
        <strain evidence="1">CGMCC 1.12777</strain>
    </source>
</reference>
<name>A0A8J2ZUL1_9BACL</name>
<sequence length="50" mass="5797">MIPPSEGFLSDIFWEYIPIPITVKAIPKYKTSTTRIAPDVDLRMFLNEIK</sequence>
<dbReference type="EMBL" id="BMFV01000006">
    <property type="protein sequence ID" value="GGH78574.1"/>
    <property type="molecule type" value="Genomic_DNA"/>
</dbReference>
<reference evidence="1" key="1">
    <citation type="journal article" date="2014" name="Int. J. Syst. Evol. Microbiol.">
        <title>Complete genome sequence of Corynebacterium casei LMG S-19264T (=DSM 44701T), isolated from a smear-ripened cheese.</title>
        <authorList>
            <consortium name="US DOE Joint Genome Institute (JGI-PGF)"/>
            <person name="Walter F."/>
            <person name="Albersmeier A."/>
            <person name="Kalinowski J."/>
            <person name="Ruckert C."/>
        </authorList>
    </citation>
    <scope>NUCLEOTIDE SEQUENCE</scope>
    <source>
        <strain evidence="1">CGMCC 1.12777</strain>
    </source>
</reference>
<keyword evidence="2" id="KW-1185">Reference proteome</keyword>
<evidence type="ECO:0000313" key="2">
    <source>
        <dbReference type="Proteomes" id="UP000656813"/>
    </source>
</evidence>
<dbReference type="AlphaFoldDB" id="A0A8J2ZUL1"/>
<protein>
    <submittedName>
        <fullName evidence="1">Uncharacterized protein</fullName>
    </submittedName>
</protein>
<comment type="caution">
    <text evidence="1">The sequence shown here is derived from an EMBL/GenBank/DDBJ whole genome shotgun (WGS) entry which is preliminary data.</text>
</comment>
<organism evidence="1 2">
    <name type="scientific">Pullulanibacillus pueri</name>
    <dbReference type="NCBI Taxonomy" id="1437324"/>
    <lineage>
        <taxon>Bacteria</taxon>
        <taxon>Bacillati</taxon>
        <taxon>Bacillota</taxon>
        <taxon>Bacilli</taxon>
        <taxon>Bacillales</taxon>
        <taxon>Sporolactobacillaceae</taxon>
        <taxon>Pullulanibacillus</taxon>
    </lineage>
</organism>